<evidence type="ECO:0000313" key="9">
    <source>
        <dbReference type="EMBL" id="MFD2035045.1"/>
    </source>
</evidence>
<evidence type="ECO:0000259" key="8">
    <source>
        <dbReference type="Pfam" id="PF12704"/>
    </source>
</evidence>
<dbReference type="Pfam" id="PF12704">
    <property type="entry name" value="MacB_PCD"/>
    <property type="match status" value="1"/>
</dbReference>
<evidence type="ECO:0000256" key="2">
    <source>
        <dbReference type="ARBA" id="ARBA00022475"/>
    </source>
</evidence>
<keyword evidence="3 6" id="KW-0812">Transmembrane</keyword>
<dbReference type="PANTHER" id="PTHR30572:SF18">
    <property type="entry name" value="ABC-TYPE MACROLIDE FAMILY EXPORT SYSTEM PERMEASE COMPONENT 2"/>
    <property type="match status" value="1"/>
</dbReference>
<keyword evidence="5 6" id="KW-0472">Membrane</keyword>
<feature type="domain" description="ABC3 transporter permease C-terminal" evidence="7">
    <location>
        <begin position="297"/>
        <end position="412"/>
    </location>
</feature>
<comment type="caution">
    <text evidence="9">The sequence shown here is derived from an EMBL/GenBank/DDBJ whole genome shotgun (WGS) entry which is preliminary data.</text>
</comment>
<name>A0ABW4VNG2_9BACT</name>
<keyword evidence="4 6" id="KW-1133">Transmembrane helix</keyword>
<dbReference type="EMBL" id="JBHUHR010000025">
    <property type="protein sequence ID" value="MFD2035045.1"/>
    <property type="molecule type" value="Genomic_DNA"/>
</dbReference>
<feature type="domain" description="ABC3 transporter permease C-terminal" evidence="7">
    <location>
        <begin position="682"/>
        <end position="795"/>
    </location>
</feature>
<feature type="transmembrane region" description="Helical" evidence="6">
    <location>
        <begin position="715"/>
        <end position="745"/>
    </location>
</feature>
<sequence>MLYNYFLISIRNIKRNKLRAFVHIMGLSLGIAICLLIFNQVWFAYSYDNFHPDSERIYRVNTFAEWQPGEIFQTSGTNGPLGEVIDEELSIIETKARLYHLNESMVSIPDGNRVIGRSKKVAFANLGFFEIFPRKWLAGDPNTALSEPNTAVITESSLGMYFPGMSATEVIGKEVLWIDADSVYAQIKGVVADFTENSDFIFSDFISFKTIERLGAEDWYGLHSWNNVNTASQLFVKVNEGVLKSDLDDSLLGISKKYLGEEDNSTTFIGEPLSELHFSENYENTSVSRSLLHGMVFIGLIIMALACLNFINLETAHAISRAKEVGIRKTLGSDRSQLIIQFLSETLLIVIFAAGISLLIADQLHRFFGGYFISEFEFEVFSVRNLSFIICITLLLTCISGIYPALVQSNYQPQRALKGEVNHSNGFSIGVFLRKNLTILQFATSIAFIIMVAVFTTQLKYIGSQPLGFEKEALVYTDLPFMGDRLVREQLSGRLRQESFVEGVSLGGVLVTSNSMWSSDAYFMTDSIEQSLNVHVMNVDSAFVDVHQITLLAGRNAHNQDDEVIVNFNFIKNLGSAEPGDFVGKTLKVGGGSKTIVGVVDNFNARSLREEIMPIVCVYRPDYFHKLTAKLSNTHNIAYMKQRLEEIYSETYPYETSSFNFLDEVVESFYENDRKIQGVLGFAAAIAILISVLGLFGLSSFTIAQRTKEMSIRKILGAGVLQIIGLISMQYIWLVIISFGIAVYPAYYFSSLWLQQYAYKIPMPYLLYGAVGFGVMLLALLVVGIHTMGVARTNPAKVLRSE</sequence>
<gene>
    <name evidence="9" type="ORF">ACFSKL_09595</name>
</gene>
<feature type="domain" description="MacB-like periplasmic core" evidence="8">
    <location>
        <begin position="21"/>
        <end position="246"/>
    </location>
</feature>
<keyword evidence="10" id="KW-1185">Reference proteome</keyword>
<dbReference type="InterPro" id="IPR050250">
    <property type="entry name" value="Macrolide_Exporter_MacB"/>
</dbReference>
<feature type="transmembrane region" description="Helical" evidence="6">
    <location>
        <begin position="765"/>
        <end position="791"/>
    </location>
</feature>
<evidence type="ECO:0000256" key="1">
    <source>
        <dbReference type="ARBA" id="ARBA00004651"/>
    </source>
</evidence>
<comment type="subcellular location">
    <subcellularLocation>
        <location evidence="1">Cell membrane</location>
        <topology evidence="1">Multi-pass membrane protein</topology>
    </subcellularLocation>
</comment>
<evidence type="ECO:0000256" key="6">
    <source>
        <dbReference type="SAM" id="Phobius"/>
    </source>
</evidence>
<dbReference type="RefSeq" id="WP_376885725.1">
    <property type="nucleotide sequence ID" value="NZ_JBHUHR010000025.1"/>
</dbReference>
<feature type="transmembrane region" description="Helical" evidence="6">
    <location>
        <begin position="381"/>
        <end position="406"/>
    </location>
</feature>
<dbReference type="Pfam" id="PF02687">
    <property type="entry name" value="FtsX"/>
    <property type="match status" value="2"/>
</dbReference>
<organism evidence="9 10">
    <name type="scientific">Belliella marina</name>
    <dbReference type="NCBI Taxonomy" id="1644146"/>
    <lineage>
        <taxon>Bacteria</taxon>
        <taxon>Pseudomonadati</taxon>
        <taxon>Bacteroidota</taxon>
        <taxon>Cytophagia</taxon>
        <taxon>Cytophagales</taxon>
        <taxon>Cyclobacteriaceae</taxon>
        <taxon>Belliella</taxon>
    </lineage>
</organism>
<dbReference type="PANTHER" id="PTHR30572">
    <property type="entry name" value="MEMBRANE COMPONENT OF TRANSPORTER-RELATED"/>
    <property type="match status" value="1"/>
</dbReference>
<dbReference type="InterPro" id="IPR025857">
    <property type="entry name" value="MacB_PCD"/>
</dbReference>
<evidence type="ECO:0000256" key="3">
    <source>
        <dbReference type="ARBA" id="ARBA00022692"/>
    </source>
</evidence>
<evidence type="ECO:0000256" key="5">
    <source>
        <dbReference type="ARBA" id="ARBA00023136"/>
    </source>
</evidence>
<feature type="transmembrane region" description="Helical" evidence="6">
    <location>
        <begin position="291"/>
        <end position="311"/>
    </location>
</feature>
<accession>A0ABW4VNG2</accession>
<reference evidence="10" key="1">
    <citation type="journal article" date="2019" name="Int. J. Syst. Evol. Microbiol.">
        <title>The Global Catalogue of Microorganisms (GCM) 10K type strain sequencing project: providing services to taxonomists for standard genome sequencing and annotation.</title>
        <authorList>
            <consortium name="The Broad Institute Genomics Platform"/>
            <consortium name="The Broad Institute Genome Sequencing Center for Infectious Disease"/>
            <person name="Wu L."/>
            <person name="Ma J."/>
        </authorList>
    </citation>
    <scope>NUCLEOTIDE SEQUENCE [LARGE SCALE GENOMIC DNA]</scope>
    <source>
        <strain evidence="10">CGMCC 1.15180</strain>
    </source>
</reference>
<feature type="transmembrane region" description="Helical" evidence="6">
    <location>
        <begin position="338"/>
        <end position="361"/>
    </location>
</feature>
<dbReference type="Proteomes" id="UP001597361">
    <property type="component" value="Unassembled WGS sequence"/>
</dbReference>
<evidence type="ECO:0000313" key="10">
    <source>
        <dbReference type="Proteomes" id="UP001597361"/>
    </source>
</evidence>
<proteinExistence type="predicted"/>
<dbReference type="InterPro" id="IPR003838">
    <property type="entry name" value="ABC3_permease_C"/>
</dbReference>
<evidence type="ECO:0000259" key="7">
    <source>
        <dbReference type="Pfam" id="PF02687"/>
    </source>
</evidence>
<feature type="transmembrane region" description="Helical" evidence="6">
    <location>
        <begin position="21"/>
        <end position="45"/>
    </location>
</feature>
<keyword evidence="2" id="KW-1003">Cell membrane</keyword>
<protein>
    <submittedName>
        <fullName evidence="9">FtsX-like permease family protein</fullName>
    </submittedName>
</protein>
<evidence type="ECO:0000256" key="4">
    <source>
        <dbReference type="ARBA" id="ARBA00022989"/>
    </source>
</evidence>
<feature type="transmembrane region" description="Helical" evidence="6">
    <location>
        <begin position="437"/>
        <end position="456"/>
    </location>
</feature>
<feature type="transmembrane region" description="Helical" evidence="6">
    <location>
        <begin position="679"/>
        <end position="703"/>
    </location>
</feature>